<proteinExistence type="predicted"/>
<accession>A0ABD3WJI3</accession>
<feature type="transmembrane region" description="Helical" evidence="1">
    <location>
        <begin position="294"/>
        <end position="313"/>
    </location>
</feature>
<evidence type="ECO:0000313" key="3">
    <source>
        <dbReference type="Proteomes" id="UP001634394"/>
    </source>
</evidence>
<keyword evidence="3" id="KW-1185">Reference proteome</keyword>
<name>A0ABD3WJI3_SINWO</name>
<evidence type="ECO:0000256" key="1">
    <source>
        <dbReference type="SAM" id="Phobius"/>
    </source>
</evidence>
<dbReference type="AlphaFoldDB" id="A0ABD3WJI3"/>
<protein>
    <submittedName>
        <fullName evidence="2">Uncharacterized protein</fullName>
    </submittedName>
</protein>
<gene>
    <name evidence="2" type="ORF">ACJMK2_037184</name>
</gene>
<dbReference type="EMBL" id="JBJQND010000006">
    <property type="protein sequence ID" value="KAL3874131.1"/>
    <property type="molecule type" value="Genomic_DNA"/>
</dbReference>
<sequence length="352" mass="39384">MSCVRSDVMRIDKTWPISGGKRSECHCYQEIVQVETTFTINVTFNTDTYNPELWIGSIMSQDINGRWYCVRNLYIEHPPFPIILLVHVSHAGTTPLSGQCIWNLVSNNVCFSGISETTSLISPTQSSFDHETKSTIDVPRSLLEISSSLTSPIPTMISSSSYVISSEDAIIVTSPAKIVSQEISFATTQSQYYTLTFYDTSSYLLEASLSSHYSLVTFDKTTISSRYVLESASSNTTGRECQCHWQCLTSSDSQEEASKLLEKIISDMVIPRNSTASARRRRTCAPDERVSSKGIGYIGVLVMTVVFGTIVVADLKKIFDNLTFAYENFRRLAVIGYSVKKFKSMKSSRKHR</sequence>
<keyword evidence="1" id="KW-1133">Transmembrane helix</keyword>
<comment type="caution">
    <text evidence="2">The sequence shown here is derived from an EMBL/GenBank/DDBJ whole genome shotgun (WGS) entry which is preliminary data.</text>
</comment>
<keyword evidence="1" id="KW-0472">Membrane</keyword>
<organism evidence="2 3">
    <name type="scientific">Sinanodonta woodiana</name>
    <name type="common">Chinese pond mussel</name>
    <name type="synonym">Anodonta woodiana</name>
    <dbReference type="NCBI Taxonomy" id="1069815"/>
    <lineage>
        <taxon>Eukaryota</taxon>
        <taxon>Metazoa</taxon>
        <taxon>Spiralia</taxon>
        <taxon>Lophotrochozoa</taxon>
        <taxon>Mollusca</taxon>
        <taxon>Bivalvia</taxon>
        <taxon>Autobranchia</taxon>
        <taxon>Heteroconchia</taxon>
        <taxon>Palaeoheterodonta</taxon>
        <taxon>Unionida</taxon>
        <taxon>Unionoidea</taxon>
        <taxon>Unionidae</taxon>
        <taxon>Unioninae</taxon>
        <taxon>Sinanodonta</taxon>
    </lineage>
</organism>
<keyword evidence="1" id="KW-0812">Transmembrane</keyword>
<dbReference type="Proteomes" id="UP001634394">
    <property type="component" value="Unassembled WGS sequence"/>
</dbReference>
<evidence type="ECO:0000313" key="2">
    <source>
        <dbReference type="EMBL" id="KAL3874131.1"/>
    </source>
</evidence>
<reference evidence="2 3" key="1">
    <citation type="submission" date="2024-11" db="EMBL/GenBank/DDBJ databases">
        <title>Chromosome-level genome assembly of the freshwater bivalve Anodonta woodiana.</title>
        <authorList>
            <person name="Chen X."/>
        </authorList>
    </citation>
    <scope>NUCLEOTIDE SEQUENCE [LARGE SCALE GENOMIC DNA]</scope>
    <source>
        <strain evidence="2">MN2024</strain>
        <tissue evidence="2">Gills</tissue>
    </source>
</reference>